<name>K2FE65_9BACT</name>
<dbReference type="EMBL" id="AMFJ01000174">
    <property type="protein sequence ID" value="EKE29446.1"/>
    <property type="molecule type" value="Genomic_DNA"/>
</dbReference>
<dbReference type="PANTHER" id="PTHR34477">
    <property type="entry name" value="UPF0213 PROTEIN YHBQ"/>
    <property type="match status" value="1"/>
</dbReference>
<gene>
    <name evidence="3" type="ORF">ACD_2C00174G0008</name>
</gene>
<protein>
    <submittedName>
        <fullName evidence="3">Endo/excinuclease amino terminal protein</fullName>
    </submittedName>
</protein>
<evidence type="ECO:0000313" key="3">
    <source>
        <dbReference type="EMBL" id="EKE29446.1"/>
    </source>
</evidence>
<proteinExistence type="inferred from homology"/>
<accession>K2FE65</accession>
<dbReference type="AlphaFoldDB" id="K2FE65"/>
<feature type="domain" description="GIY-YIG" evidence="2">
    <location>
        <begin position="1"/>
        <end position="77"/>
    </location>
</feature>
<dbReference type="PROSITE" id="PS50164">
    <property type="entry name" value="GIY_YIG"/>
    <property type="match status" value="1"/>
</dbReference>
<comment type="caution">
    <text evidence="3">The sequence shown here is derived from an EMBL/GenBank/DDBJ whole genome shotgun (WGS) entry which is preliminary data.</text>
</comment>
<dbReference type="InterPro" id="IPR000305">
    <property type="entry name" value="GIY-YIG_endonuc"/>
</dbReference>
<dbReference type="PANTHER" id="PTHR34477:SF1">
    <property type="entry name" value="UPF0213 PROTEIN YHBQ"/>
    <property type="match status" value="1"/>
</dbReference>
<dbReference type="Pfam" id="PF01541">
    <property type="entry name" value="GIY-YIG"/>
    <property type="match status" value="1"/>
</dbReference>
<dbReference type="SUPFAM" id="SSF82771">
    <property type="entry name" value="GIY-YIG endonuclease"/>
    <property type="match status" value="1"/>
</dbReference>
<sequence length="81" mass="9755">MYYVYILECADSSLYAGITVDLERRLSEHNESKLWAKYTSMRRPVKLVYSMEFDNRSEASKEECRIKKLPRKKKMELIKRT</sequence>
<reference evidence="3" key="1">
    <citation type="journal article" date="2012" name="Science">
        <title>Fermentation, hydrogen, and sulfur metabolism in multiple uncultivated bacterial phyla.</title>
        <authorList>
            <person name="Wrighton K.C."/>
            <person name="Thomas B.C."/>
            <person name="Sharon I."/>
            <person name="Miller C.S."/>
            <person name="Castelle C.J."/>
            <person name="VerBerkmoes N.C."/>
            <person name="Wilkins M.J."/>
            <person name="Hettich R.L."/>
            <person name="Lipton M.S."/>
            <person name="Williams K.H."/>
            <person name="Long P.E."/>
            <person name="Banfield J.F."/>
        </authorList>
    </citation>
    <scope>NUCLEOTIDE SEQUENCE [LARGE SCALE GENOMIC DNA]</scope>
</reference>
<comment type="similarity">
    <text evidence="1">Belongs to the UPF0213 family.</text>
</comment>
<dbReference type="InterPro" id="IPR035901">
    <property type="entry name" value="GIY-YIG_endonuc_sf"/>
</dbReference>
<evidence type="ECO:0000259" key="2">
    <source>
        <dbReference type="PROSITE" id="PS50164"/>
    </source>
</evidence>
<dbReference type="CDD" id="cd10456">
    <property type="entry name" value="GIY-YIG_UPF0213"/>
    <property type="match status" value="1"/>
</dbReference>
<dbReference type="Gene3D" id="3.40.1440.10">
    <property type="entry name" value="GIY-YIG endonuclease"/>
    <property type="match status" value="1"/>
</dbReference>
<dbReference type="InterPro" id="IPR050190">
    <property type="entry name" value="UPF0213_domain"/>
</dbReference>
<organism evidence="3">
    <name type="scientific">uncultured bacterium</name>
    <name type="common">gcode 4</name>
    <dbReference type="NCBI Taxonomy" id="1234023"/>
    <lineage>
        <taxon>Bacteria</taxon>
        <taxon>environmental samples</taxon>
    </lineage>
</organism>
<evidence type="ECO:0000256" key="1">
    <source>
        <dbReference type="ARBA" id="ARBA00007435"/>
    </source>
</evidence>